<sequence>MRDDDDLVPPKWRSLFNNQDWLVHDIMVKSFWAFGVIAVIAHTLVWVWRPWLNAGI</sequence>
<keyword evidence="6" id="KW-0042">Antenna complex</keyword>
<comment type="caution">
    <text evidence="18">The sequence shown here is derived from an EMBL/GenBank/DDBJ whole genome shotgun (WGS) entry which is preliminary data.</text>
</comment>
<dbReference type="SUPFAM" id="SSF56918">
    <property type="entry name" value="Light-harvesting complex subunits"/>
    <property type="match status" value="1"/>
</dbReference>
<dbReference type="GO" id="GO:0005886">
    <property type="term" value="C:plasma membrane"/>
    <property type="evidence" value="ECO:0007669"/>
    <property type="project" value="UniProtKB-SubCell"/>
</dbReference>
<comment type="similarity">
    <text evidence="3">Belongs to the antenna complex beta subunit family.</text>
</comment>
<comment type="function">
    <text evidence="1">Antenna complexes are light-harvesting systems, which transfer the excitation energy to the reaction centers.</text>
</comment>
<dbReference type="InterPro" id="IPR035889">
    <property type="entry name" value="Light-harvesting_complex"/>
</dbReference>
<evidence type="ECO:0000256" key="4">
    <source>
        <dbReference type="ARBA" id="ARBA00022475"/>
    </source>
</evidence>
<keyword evidence="13 16" id="KW-0472">Membrane</keyword>
<keyword evidence="10" id="KW-0076">Bacteriochlorophyll</keyword>
<evidence type="ECO:0000256" key="10">
    <source>
        <dbReference type="ARBA" id="ARBA00022956"/>
    </source>
</evidence>
<evidence type="ECO:0000256" key="9">
    <source>
        <dbReference type="ARBA" id="ARBA00022842"/>
    </source>
</evidence>
<dbReference type="Pfam" id="PF00556">
    <property type="entry name" value="LHC"/>
    <property type="match status" value="1"/>
</dbReference>
<dbReference type="GO" id="GO:0042314">
    <property type="term" value="F:bacteriochlorophyll binding"/>
    <property type="evidence" value="ECO:0007669"/>
    <property type="project" value="UniProtKB-KW"/>
</dbReference>
<evidence type="ECO:0000256" key="13">
    <source>
        <dbReference type="ARBA" id="ARBA00023136"/>
    </source>
</evidence>
<keyword evidence="14" id="KW-0437">Light-harvesting polypeptide</keyword>
<dbReference type="PRINTS" id="PR00674">
    <property type="entry name" value="LIGHTHARVSTB"/>
</dbReference>
<evidence type="ECO:0000313" key="18">
    <source>
        <dbReference type="EMBL" id="PDW01243.1"/>
    </source>
</evidence>
<organism evidence="18 19">
    <name type="scientific">Candidatus Chloroploca asiatica</name>
    <dbReference type="NCBI Taxonomy" id="1506545"/>
    <lineage>
        <taxon>Bacteria</taxon>
        <taxon>Bacillati</taxon>
        <taxon>Chloroflexota</taxon>
        <taxon>Chloroflexia</taxon>
        <taxon>Chloroflexales</taxon>
        <taxon>Chloroflexineae</taxon>
        <taxon>Oscillochloridaceae</taxon>
        <taxon>Candidatus Chloroploca</taxon>
    </lineage>
</organism>
<dbReference type="RefSeq" id="WP_097650388.1">
    <property type="nucleotide sequence ID" value="NZ_LYXE01000009.1"/>
</dbReference>
<feature type="domain" description="Antenna complex alpha/beta subunit" evidence="17">
    <location>
        <begin position="18"/>
        <end position="52"/>
    </location>
</feature>
<keyword evidence="12" id="KW-0157">Chromophore</keyword>
<comment type="subcellular location">
    <subcellularLocation>
        <location evidence="2">Cell membrane</location>
        <topology evidence="2">Single-pass type II membrane protein</topology>
    </subcellularLocation>
</comment>
<dbReference type="PROSITE" id="PS00969">
    <property type="entry name" value="ANTENNA_COMP_BETA"/>
    <property type="match status" value="1"/>
</dbReference>
<evidence type="ECO:0000256" key="16">
    <source>
        <dbReference type="SAM" id="Phobius"/>
    </source>
</evidence>
<proteinExistence type="inferred from homology"/>
<dbReference type="OrthoDB" id="5739887at2"/>
<feature type="transmembrane region" description="Helical" evidence="16">
    <location>
        <begin position="31"/>
        <end position="48"/>
    </location>
</feature>
<keyword evidence="4" id="KW-1003">Cell membrane</keyword>
<dbReference type="GO" id="GO:0019684">
    <property type="term" value="P:photosynthesis, light reaction"/>
    <property type="evidence" value="ECO:0007669"/>
    <property type="project" value="InterPro"/>
</dbReference>
<dbReference type="AlphaFoldDB" id="A0A2H3KZP1"/>
<accession>A0A2H3KZP1</accession>
<keyword evidence="19" id="KW-1185">Reference proteome</keyword>
<dbReference type="InterPro" id="IPR023623">
    <property type="entry name" value="Antenna_beta_CS"/>
</dbReference>
<keyword evidence="5" id="KW-0148">Chlorophyll</keyword>
<feature type="binding site" description="axial binding residue" evidence="15">
    <location>
        <position position="24"/>
    </location>
    <ligand>
        <name>a bacteriochlorophyll</name>
        <dbReference type="ChEBI" id="CHEBI:38201"/>
    </ligand>
    <ligandPart>
        <name>Mg</name>
        <dbReference type="ChEBI" id="CHEBI:25107"/>
    </ligandPart>
</feature>
<keyword evidence="8 15" id="KW-0479">Metal-binding</keyword>
<gene>
    <name evidence="18" type="ORF">A9Q02_07345</name>
</gene>
<evidence type="ECO:0000313" key="19">
    <source>
        <dbReference type="Proteomes" id="UP000220922"/>
    </source>
</evidence>
<evidence type="ECO:0000256" key="15">
    <source>
        <dbReference type="PIRSR" id="PIRSR002900-1"/>
    </source>
</evidence>
<keyword evidence="7 16" id="KW-0812">Transmembrane</keyword>
<evidence type="ECO:0000256" key="3">
    <source>
        <dbReference type="ARBA" id="ARBA00011052"/>
    </source>
</evidence>
<dbReference type="InterPro" id="IPR000066">
    <property type="entry name" value="Antenna_a/b"/>
</dbReference>
<dbReference type="NCBIfam" id="NF040862">
    <property type="entry name" value="pufB_517_ASD"/>
    <property type="match status" value="1"/>
</dbReference>
<dbReference type="Proteomes" id="UP000220922">
    <property type="component" value="Unassembled WGS sequence"/>
</dbReference>
<keyword evidence="9 15" id="KW-0460">Magnesium</keyword>
<dbReference type="EMBL" id="LYXE01000009">
    <property type="protein sequence ID" value="PDW01243.1"/>
    <property type="molecule type" value="Genomic_DNA"/>
</dbReference>
<evidence type="ECO:0000256" key="5">
    <source>
        <dbReference type="ARBA" id="ARBA00022494"/>
    </source>
</evidence>
<evidence type="ECO:0000256" key="6">
    <source>
        <dbReference type="ARBA" id="ARBA00022549"/>
    </source>
</evidence>
<dbReference type="GO" id="GO:0030077">
    <property type="term" value="C:plasma membrane light-harvesting complex"/>
    <property type="evidence" value="ECO:0007669"/>
    <property type="project" value="InterPro"/>
</dbReference>
<evidence type="ECO:0000256" key="2">
    <source>
        <dbReference type="ARBA" id="ARBA00004401"/>
    </source>
</evidence>
<evidence type="ECO:0000256" key="12">
    <source>
        <dbReference type="ARBA" id="ARBA00022991"/>
    </source>
</evidence>
<evidence type="ECO:0000256" key="7">
    <source>
        <dbReference type="ARBA" id="ARBA00022692"/>
    </source>
</evidence>
<dbReference type="PIRSF" id="PIRSF002900">
    <property type="entry name" value="Antenna_beta"/>
    <property type="match status" value="1"/>
</dbReference>
<evidence type="ECO:0000256" key="11">
    <source>
        <dbReference type="ARBA" id="ARBA00022989"/>
    </source>
</evidence>
<feature type="binding site" description="axial binding residue" evidence="15">
    <location>
        <position position="42"/>
    </location>
    <ligand>
        <name>a bacteriochlorophyll</name>
        <dbReference type="ChEBI" id="CHEBI:38201"/>
    </ligand>
    <ligandPart>
        <name>Mg</name>
        <dbReference type="ChEBI" id="CHEBI:25107"/>
    </ligandPart>
</feature>
<evidence type="ECO:0000256" key="1">
    <source>
        <dbReference type="ARBA" id="ARBA00002455"/>
    </source>
</evidence>
<dbReference type="InterPro" id="IPR002362">
    <property type="entry name" value="LHB-1/5"/>
</dbReference>
<dbReference type="Gene3D" id="1.20.5.250">
    <property type="match status" value="1"/>
</dbReference>
<keyword evidence="11 16" id="KW-1133">Transmembrane helix</keyword>
<evidence type="ECO:0000256" key="14">
    <source>
        <dbReference type="ARBA" id="ARBA00023243"/>
    </source>
</evidence>
<dbReference type="InterPro" id="IPR023624">
    <property type="entry name" value="Antenna_beta_dom_sf"/>
</dbReference>
<reference evidence="18 19" key="1">
    <citation type="submission" date="2016-05" db="EMBL/GenBank/DDBJ databases">
        <authorList>
            <person name="Lavstsen T."/>
            <person name="Jespersen J.S."/>
        </authorList>
    </citation>
    <scope>NUCLEOTIDE SEQUENCE [LARGE SCALE GENOMIC DNA]</scope>
    <source>
        <strain evidence="18 19">B7-9</strain>
    </source>
</reference>
<evidence type="ECO:0000259" key="17">
    <source>
        <dbReference type="Pfam" id="PF00556"/>
    </source>
</evidence>
<name>A0A2H3KZP1_9CHLR</name>
<protein>
    <submittedName>
        <fullName evidence="18">Light-harvesting protein</fullName>
    </submittedName>
</protein>
<evidence type="ECO:0000256" key="8">
    <source>
        <dbReference type="ARBA" id="ARBA00022723"/>
    </source>
</evidence>
<dbReference type="GO" id="GO:0046872">
    <property type="term" value="F:metal ion binding"/>
    <property type="evidence" value="ECO:0007669"/>
    <property type="project" value="UniProtKB-KW"/>
</dbReference>